<organism evidence="1 2">
    <name type="scientific">Tabrizicola piscis</name>
    <dbReference type="NCBI Taxonomy" id="2494374"/>
    <lineage>
        <taxon>Bacteria</taxon>
        <taxon>Pseudomonadati</taxon>
        <taxon>Pseudomonadota</taxon>
        <taxon>Alphaproteobacteria</taxon>
        <taxon>Rhodobacterales</taxon>
        <taxon>Paracoccaceae</taxon>
        <taxon>Tabrizicola</taxon>
    </lineage>
</organism>
<dbReference type="OrthoDB" id="7852527at2"/>
<dbReference type="KEGG" id="taw:EI545_00830"/>
<evidence type="ECO:0000313" key="2">
    <source>
        <dbReference type="Proteomes" id="UP000282002"/>
    </source>
</evidence>
<dbReference type="Gene3D" id="2.60.120.560">
    <property type="entry name" value="Exo-inulinase, domain 1"/>
    <property type="match status" value="1"/>
</dbReference>
<reference evidence="1 2" key="1">
    <citation type="submission" date="2018-12" db="EMBL/GenBank/DDBJ databases">
        <title>Complete genome sequencing of Tabrizicola sp. K13M18.</title>
        <authorList>
            <person name="Bae J.-W."/>
        </authorList>
    </citation>
    <scope>NUCLEOTIDE SEQUENCE [LARGE SCALE GENOMIC DNA]</scope>
    <source>
        <strain evidence="1 2">K13M18</strain>
    </source>
</reference>
<proteinExistence type="predicted"/>
<evidence type="ECO:0008006" key="3">
    <source>
        <dbReference type="Google" id="ProtNLM"/>
    </source>
</evidence>
<dbReference type="EMBL" id="CP034328">
    <property type="protein sequence ID" value="AZL57513.1"/>
    <property type="molecule type" value="Genomic_DNA"/>
</dbReference>
<name>A0A3S8U1N7_9RHOB</name>
<dbReference type="AlphaFoldDB" id="A0A3S8U1N7"/>
<dbReference type="Proteomes" id="UP000282002">
    <property type="component" value="Chromosome"/>
</dbReference>
<accession>A0A3S8U1N7</accession>
<sequence>MTAATAQETAATPAVPSTFVETFDSGDPNAMLGGQLDLVASEATDWDQYVSDGKFVVENRTVAQSVYYNDVSWVKYPDSGALEPTESSVISAIVESRNRGSGGAGIYFGNGVAGSYLAFLVDAEGQYHVIRKQNGRVERLHSGQSDAILADKPNELALAWRGASLVFFANDSEIISVPHTYTPGRGDGGLGLAAFGIGTYLFDSVEFARAN</sequence>
<gene>
    <name evidence="1" type="ORF">EI545_00830</name>
</gene>
<keyword evidence="2" id="KW-1185">Reference proteome</keyword>
<protein>
    <recommendedName>
        <fullName evidence="3">DUF1080 domain-containing protein</fullName>
    </recommendedName>
</protein>
<evidence type="ECO:0000313" key="1">
    <source>
        <dbReference type="EMBL" id="AZL57513.1"/>
    </source>
</evidence>
<dbReference type="RefSeq" id="WP_125323701.1">
    <property type="nucleotide sequence ID" value="NZ_CP034328.1"/>
</dbReference>